<accession>A0A1H5TYS1</accession>
<organism evidence="1 2">
    <name type="scientific">Caloramator fervidus</name>
    <dbReference type="NCBI Taxonomy" id="29344"/>
    <lineage>
        <taxon>Bacteria</taxon>
        <taxon>Bacillati</taxon>
        <taxon>Bacillota</taxon>
        <taxon>Clostridia</taxon>
        <taxon>Eubacteriales</taxon>
        <taxon>Clostridiaceae</taxon>
        <taxon>Caloramator</taxon>
    </lineage>
</organism>
<dbReference type="AlphaFoldDB" id="A0A1H5TYS1"/>
<dbReference type="InterPro" id="IPR003772">
    <property type="entry name" value="YceD"/>
</dbReference>
<dbReference type="PANTHER" id="PTHR34374">
    <property type="entry name" value="LARGE RIBOSOMAL RNA SUBUNIT ACCUMULATION PROTEIN YCED HOMOLOG 1, CHLOROPLASTIC"/>
    <property type="match status" value="1"/>
</dbReference>
<dbReference type="Pfam" id="PF02620">
    <property type="entry name" value="YceD"/>
    <property type="match status" value="1"/>
</dbReference>
<gene>
    <name evidence="1" type="ORF">SAMN05660865_00719</name>
</gene>
<name>A0A1H5TYS1_9CLOT</name>
<dbReference type="Proteomes" id="UP000242850">
    <property type="component" value="Unassembled WGS sequence"/>
</dbReference>
<dbReference type="EMBL" id="FNUK01000007">
    <property type="protein sequence ID" value="SEF67181.1"/>
    <property type="molecule type" value="Genomic_DNA"/>
</dbReference>
<sequence>MFLDITDLIKKKTDEKEFSLEINRDMLKRDDFEVKLISPLIVKGKATLDGEDIIVKGSIETSIKSFCARCLKSVDYPLNINFEERFSKKQGEDIYPMLEDRIDLEDMIVDNVILSYPLKVLCKEDCKGLCPECGLDLNEGQCDCLKDAIDPRLEALKSFFKGE</sequence>
<dbReference type="OrthoDB" id="9790372at2"/>
<dbReference type="PANTHER" id="PTHR34374:SF1">
    <property type="entry name" value="LARGE RIBOSOMAL RNA SUBUNIT ACCUMULATION PROTEIN YCED HOMOLOG 1, CHLOROPLASTIC"/>
    <property type="match status" value="1"/>
</dbReference>
<keyword evidence="2" id="KW-1185">Reference proteome</keyword>
<proteinExistence type="predicted"/>
<evidence type="ECO:0000313" key="2">
    <source>
        <dbReference type="Proteomes" id="UP000242850"/>
    </source>
</evidence>
<dbReference type="RefSeq" id="WP_103895723.1">
    <property type="nucleotide sequence ID" value="NZ_FNUK01000007.1"/>
</dbReference>
<evidence type="ECO:0000313" key="1">
    <source>
        <dbReference type="EMBL" id="SEF67181.1"/>
    </source>
</evidence>
<protein>
    <recommendedName>
        <fullName evidence="3">DUF177 domain-containing protein</fullName>
    </recommendedName>
</protein>
<evidence type="ECO:0008006" key="3">
    <source>
        <dbReference type="Google" id="ProtNLM"/>
    </source>
</evidence>
<reference evidence="2" key="1">
    <citation type="submission" date="2016-10" db="EMBL/GenBank/DDBJ databases">
        <authorList>
            <person name="Varghese N."/>
            <person name="Submissions S."/>
        </authorList>
    </citation>
    <scope>NUCLEOTIDE SEQUENCE [LARGE SCALE GENOMIC DNA]</scope>
    <source>
        <strain evidence="2">DSM 5463</strain>
    </source>
</reference>